<dbReference type="InterPro" id="IPR036388">
    <property type="entry name" value="WH-like_DNA-bd_sf"/>
</dbReference>
<dbReference type="Gene3D" id="2.60.120.10">
    <property type="entry name" value="Jelly Rolls"/>
    <property type="match status" value="1"/>
</dbReference>
<comment type="caution">
    <text evidence="7">The sequence shown here is derived from an EMBL/GenBank/DDBJ whole genome shotgun (WGS) entry which is preliminary data.</text>
</comment>
<evidence type="ECO:0000256" key="3">
    <source>
        <dbReference type="ARBA" id="ARBA00023163"/>
    </source>
</evidence>
<evidence type="ECO:0000313" key="7">
    <source>
        <dbReference type="EMBL" id="MBB3903786.1"/>
    </source>
</evidence>
<dbReference type="InterPro" id="IPR012318">
    <property type="entry name" value="HTH_CRP"/>
</dbReference>
<dbReference type="Proteomes" id="UP001156881">
    <property type="component" value="Unassembled WGS sequence"/>
</dbReference>
<dbReference type="SMART" id="SM00100">
    <property type="entry name" value="cNMP"/>
    <property type="match status" value="1"/>
</dbReference>
<dbReference type="InterPro" id="IPR000595">
    <property type="entry name" value="cNMP-bd_dom"/>
</dbReference>
<keyword evidence="9" id="KW-1185">Reference proteome</keyword>
<dbReference type="InterPro" id="IPR014710">
    <property type="entry name" value="RmlC-like_jellyroll"/>
</dbReference>
<dbReference type="CDD" id="cd00038">
    <property type="entry name" value="CAP_ED"/>
    <property type="match status" value="1"/>
</dbReference>
<reference evidence="7 8" key="3">
    <citation type="submission" date="2020-08" db="EMBL/GenBank/DDBJ databases">
        <title>Genomic Encyclopedia of Type Strains, Phase IV (KMG-IV): sequencing the most valuable type-strain genomes for metagenomic binning, comparative biology and taxonomic classification.</title>
        <authorList>
            <person name="Goeker M."/>
        </authorList>
    </citation>
    <scope>NUCLEOTIDE SEQUENCE [LARGE SCALE GENOMIC DNA]</scope>
    <source>
        <strain evidence="7 8">DSM 24105</strain>
    </source>
</reference>
<dbReference type="PROSITE" id="PS50042">
    <property type="entry name" value="CNMP_BINDING_3"/>
    <property type="match status" value="1"/>
</dbReference>
<dbReference type="PROSITE" id="PS51063">
    <property type="entry name" value="HTH_CRP_2"/>
    <property type="match status" value="1"/>
</dbReference>
<dbReference type="SUPFAM" id="SSF51206">
    <property type="entry name" value="cAMP-binding domain-like"/>
    <property type="match status" value="1"/>
</dbReference>
<feature type="domain" description="HTH crp-type" evidence="5">
    <location>
        <begin position="150"/>
        <end position="215"/>
    </location>
</feature>
<dbReference type="Gene3D" id="1.10.10.10">
    <property type="entry name" value="Winged helix-like DNA-binding domain superfamily/Winged helix DNA-binding domain"/>
    <property type="match status" value="1"/>
</dbReference>
<dbReference type="RefSeq" id="WP_183507063.1">
    <property type="nucleotide sequence ID" value="NZ_BSPG01000015.1"/>
</dbReference>
<dbReference type="Pfam" id="PF00027">
    <property type="entry name" value="cNMP_binding"/>
    <property type="match status" value="1"/>
</dbReference>
<evidence type="ECO:0000313" key="9">
    <source>
        <dbReference type="Proteomes" id="UP001156881"/>
    </source>
</evidence>
<evidence type="ECO:0000259" key="4">
    <source>
        <dbReference type="PROSITE" id="PS50042"/>
    </source>
</evidence>
<protein>
    <submittedName>
        <fullName evidence="7">CRP-like cAMP-binding protein</fullName>
    </submittedName>
    <submittedName>
        <fullName evidence="6">Transcriptional regulator</fullName>
    </submittedName>
</protein>
<dbReference type="InterPro" id="IPR018490">
    <property type="entry name" value="cNMP-bd_dom_sf"/>
</dbReference>
<keyword evidence="2" id="KW-0238">DNA-binding</keyword>
<reference evidence="6" key="1">
    <citation type="journal article" date="2014" name="Int. J. Syst. Evol. Microbiol.">
        <title>Complete genome of a new Firmicutes species belonging to the dominant human colonic microbiota ('Ruminococcus bicirculans') reveals two chromosomes and a selective capacity to utilize plant glucans.</title>
        <authorList>
            <consortium name="NISC Comparative Sequencing Program"/>
            <person name="Wegmann U."/>
            <person name="Louis P."/>
            <person name="Goesmann A."/>
            <person name="Henrissat B."/>
            <person name="Duncan S.H."/>
            <person name="Flint H.J."/>
        </authorList>
    </citation>
    <scope>NUCLEOTIDE SEQUENCE</scope>
    <source>
        <strain evidence="6">NBRC 107710</strain>
    </source>
</reference>
<gene>
    <name evidence="6" type="ORF">GCM10007884_28310</name>
    <name evidence="7" type="ORF">GGR33_003300</name>
</gene>
<keyword evidence="3" id="KW-0804">Transcription</keyword>
<dbReference type="InterPro" id="IPR036390">
    <property type="entry name" value="WH_DNA-bd_sf"/>
</dbReference>
<dbReference type="SUPFAM" id="SSF46785">
    <property type="entry name" value="Winged helix' DNA-binding domain"/>
    <property type="match status" value="1"/>
</dbReference>
<organism evidence="7 8">
    <name type="scientific">Methylobacterium brachythecii</name>
    <dbReference type="NCBI Taxonomy" id="1176177"/>
    <lineage>
        <taxon>Bacteria</taxon>
        <taxon>Pseudomonadati</taxon>
        <taxon>Pseudomonadota</taxon>
        <taxon>Alphaproteobacteria</taxon>
        <taxon>Hyphomicrobiales</taxon>
        <taxon>Methylobacteriaceae</taxon>
        <taxon>Methylobacterium</taxon>
    </lineage>
</organism>
<evidence type="ECO:0000313" key="6">
    <source>
        <dbReference type="EMBL" id="GLS44842.1"/>
    </source>
</evidence>
<evidence type="ECO:0000313" key="8">
    <source>
        <dbReference type="Proteomes" id="UP000517759"/>
    </source>
</evidence>
<sequence length="229" mass="25394">MLENVKLGKILAANPLFAGIADDALQTVARLSANRELAAHEILFQKNDAADALYAVRRGEVRIVTRTTEGRELTLNLLGPGDVFGEIALLDGGCRTADAIATEVTILSVIRRSDFLDLLARESTLALRVIDLMCARVRWMSERMEETNLLSPAARIGRRLVDLAEDYGDDVQVTQDELAVFANTTRETVNRQLQAWKRQGLIELGRGHCRILSRHGLERATSECGLSRR</sequence>
<keyword evidence="1" id="KW-0805">Transcription regulation</keyword>
<reference evidence="9" key="2">
    <citation type="journal article" date="2019" name="Int. J. Syst. Evol. Microbiol.">
        <title>The Global Catalogue of Microorganisms (GCM) 10K type strain sequencing project: providing services to taxonomists for standard genome sequencing and annotation.</title>
        <authorList>
            <consortium name="The Broad Institute Genomics Platform"/>
            <consortium name="The Broad Institute Genome Sequencing Center for Infectious Disease"/>
            <person name="Wu L."/>
            <person name="Ma J."/>
        </authorList>
    </citation>
    <scope>NUCLEOTIDE SEQUENCE [LARGE SCALE GENOMIC DNA]</scope>
    <source>
        <strain evidence="9">NBRC 107710</strain>
    </source>
</reference>
<dbReference type="InterPro" id="IPR050397">
    <property type="entry name" value="Env_Response_Regulators"/>
</dbReference>
<dbReference type="Pfam" id="PF13545">
    <property type="entry name" value="HTH_Crp_2"/>
    <property type="match status" value="1"/>
</dbReference>
<dbReference type="PANTHER" id="PTHR24567:SF68">
    <property type="entry name" value="DNA-BINDING TRANSCRIPTIONAL DUAL REGULATOR CRP"/>
    <property type="match status" value="1"/>
</dbReference>
<name>A0A7W6F844_9HYPH</name>
<dbReference type="GO" id="GO:0005829">
    <property type="term" value="C:cytosol"/>
    <property type="evidence" value="ECO:0007669"/>
    <property type="project" value="TreeGrafter"/>
</dbReference>
<dbReference type="PANTHER" id="PTHR24567">
    <property type="entry name" value="CRP FAMILY TRANSCRIPTIONAL REGULATORY PROTEIN"/>
    <property type="match status" value="1"/>
</dbReference>
<evidence type="ECO:0000259" key="5">
    <source>
        <dbReference type="PROSITE" id="PS51063"/>
    </source>
</evidence>
<dbReference type="GO" id="GO:0003677">
    <property type="term" value="F:DNA binding"/>
    <property type="evidence" value="ECO:0007669"/>
    <property type="project" value="UniProtKB-KW"/>
</dbReference>
<accession>A0A7W6F844</accession>
<evidence type="ECO:0000256" key="1">
    <source>
        <dbReference type="ARBA" id="ARBA00023015"/>
    </source>
</evidence>
<dbReference type="EMBL" id="JACIDN010000006">
    <property type="protein sequence ID" value="MBB3903786.1"/>
    <property type="molecule type" value="Genomic_DNA"/>
</dbReference>
<feature type="domain" description="Cyclic nucleotide-binding" evidence="4">
    <location>
        <begin position="16"/>
        <end position="136"/>
    </location>
</feature>
<dbReference type="EMBL" id="BSPG01000015">
    <property type="protein sequence ID" value="GLS44842.1"/>
    <property type="molecule type" value="Genomic_DNA"/>
</dbReference>
<dbReference type="AlphaFoldDB" id="A0A7W6F844"/>
<dbReference type="InterPro" id="IPR018488">
    <property type="entry name" value="cNMP-bd_CS"/>
</dbReference>
<dbReference type="PROSITE" id="PS00889">
    <property type="entry name" value="CNMP_BINDING_2"/>
    <property type="match status" value="1"/>
</dbReference>
<dbReference type="GO" id="GO:0003700">
    <property type="term" value="F:DNA-binding transcription factor activity"/>
    <property type="evidence" value="ECO:0007669"/>
    <property type="project" value="TreeGrafter"/>
</dbReference>
<dbReference type="Proteomes" id="UP000517759">
    <property type="component" value="Unassembled WGS sequence"/>
</dbReference>
<dbReference type="SMART" id="SM00419">
    <property type="entry name" value="HTH_CRP"/>
    <property type="match status" value="1"/>
</dbReference>
<reference evidence="6" key="4">
    <citation type="submission" date="2023-01" db="EMBL/GenBank/DDBJ databases">
        <title>Draft genome sequence of Methylobacterium brachythecii strain NBRC 107710.</title>
        <authorList>
            <person name="Sun Q."/>
            <person name="Mori K."/>
        </authorList>
    </citation>
    <scope>NUCLEOTIDE SEQUENCE</scope>
    <source>
        <strain evidence="6">NBRC 107710</strain>
    </source>
</reference>
<evidence type="ECO:0000256" key="2">
    <source>
        <dbReference type="ARBA" id="ARBA00023125"/>
    </source>
</evidence>
<proteinExistence type="predicted"/>